<name>A0ACB9HBA0_CICIN</name>
<reference evidence="1 2" key="2">
    <citation type="journal article" date="2022" name="Mol. Ecol. Resour.">
        <title>The genomes of chicory, endive, great burdock and yacon provide insights into Asteraceae paleo-polyploidization history and plant inulin production.</title>
        <authorList>
            <person name="Fan W."/>
            <person name="Wang S."/>
            <person name="Wang H."/>
            <person name="Wang A."/>
            <person name="Jiang F."/>
            <person name="Liu H."/>
            <person name="Zhao H."/>
            <person name="Xu D."/>
            <person name="Zhang Y."/>
        </authorList>
    </citation>
    <scope>NUCLEOTIDE SEQUENCE [LARGE SCALE GENOMIC DNA]</scope>
    <source>
        <strain evidence="2">cv. Punajuju</strain>
        <tissue evidence="1">Leaves</tissue>
    </source>
</reference>
<dbReference type="EMBL" id="CM042009">
    <property type="protein sequence ID" value="KAI3792603.1"/>
    <property type="molecule type" value="Genomic_DNA"/>
</dbReference>
<gene>
    <name evidence="1" type="ORF">L2E82_06486</name>
</gene>
<dbReference type="Proteomes" id="UP001055811">
    <property type="component" value="Linkage Group LG01"/>
</dbReference>
<keyword evidence="2" id="KW-1185">Reference proteome</keyword>
<accession>A0ACB9HBA0</accession>
<reference evidence="2" key="1">
    <citation type="journal article" date="2022" name="Mol. Ecol. Resour.">
        <title>The genomes of chicory, endive, great burdock and yacon provide insights into Asteraceae palaeo-polyploidization history and plant inulin production.</title>
        <authorList>
            <person name="Fan W."/>
            <person name="Wang S."/>
            <person name="Wang H."/>
            <person name="Wang A."/>
            <person name="Jiang F."/>
            <person name="Liu H."/>
            <person name="Zhao H."/>
            <person name="Xu D."/>
            <person name="Zhang Y."/>
        </authorList>
    </citation>
    <scope>NUCLEOTIDE SEQUENCE [LARGE SCALE GENOMIC DNA]</scope>
    <source>
        <strain evidence="2">cv. Punajuju</strain>
    </source>
</reference>
<evidence type="ECO:0000313" key="2">
    <source>
        <dbReference type="Proteomes" id="UP001055811"/>
    </source>
</evidence>
<sequence>MAKQLRLNLDSAEAREFLIQKILSSYEKALFVLKSTGQPQAAPLPESNLLNSSTSTDSLLNSSTSTDSPQNREFEFDFDFDQNVVSKKRKTSTCEDSTRFGFNDDDFEPLNFPNHFDDELLLQGYSSTFISPATSESNYFTDWTNSPSLDFDLEPIFIFNDSLF</sequence>
<evidence type="ECO:0000313" key="1">
    <source>
        <dbReference type="EMBL" id="KAI3792603.1"/>
    </source>
</evidence>
<proteinExistence type="predicted"/>
<organism evidence="1 2">
    <name type="scientific">Cichorium intybus</name>
    <name type="common">Chicory</name>
    <dbReference type="NCBI Taxonomy" id="13427"/>
    <lineage>
        <taxon>Eukaryota</taxon>
        <taxon>Viridiplantae</taxon>
        <taxon>Streptophyta</taxon>
        <taxon>Embryophyta</taxon>
        <taxon>Tracheophyta</taxon>
        <taxon>Spermatophyta</taxon>
        <taxon>Magnoliopsida</taxon>
        <taxon>eudicotyledons</taxon>
        <taxon>Gunneridae</taxon>
        <taxon>Pentapetalae</taxon>
        <taxon>asterids</taxon>
        <taxon>campanulids</taxon>
        <taxon>Asterales</taxon>
        <taxon>Asteraceae</taxon>
        <taxon>Cichorioideae</taxon>
        <taxon>Cichorieae</taxon>
        <taxon>Cichoriinae</taxon>
        <taxon>Cichorium</taxon>
    </lineage>
</organism>
<protein>
    <submittedName>
        <fullName evidence="1">Uncharacterized protein</fullName>
    </submittedName>
</protein>
<comment type="caution">
    <text evidence="1">The sequence shown here is derived from an EMBL/GenBank/DDBJ whole genome shotgun (WGS) entry which is preliminary data.</text>
</comment>